<accession>A0AA38U8S3</accession>
<sequence>MNTHLDLQYKGQLVQIARLRAATMPKLHVPTEFWKSKDMTHRAAERKGEEVISDSFVAAFMGRWPSDAFVKAALETVLESEVLDRFLAGTTNGGVNSRIALLRHIGSLPSSDTHDLLSRTLFNIADGFHTVYIDWVKHVRLSEKQLLVGSIDATSILPGSSSTLGVKRSISSTSVGTSSAVDTSTSPSIPKRVKFDHDNEAQDNNLNVSWDDSWLKASLQQAGTDSADGDIEKEDESFTCRGLPDYEDDSDAEDSATVCAMLSGVFDDDDEEPIGAQDSGLSVSDTQFFIVPPANPGGNHLFSKSTSTLALYPSSPADHSEEDSTLGSSSKPTSKDPVTLPAKPTDEVVSPVTQASVDDILNLGAILRSKGYRSKVKEALSTLRTFCVLVDEHLDGLERGKDEDSDVPAKRPQSVPNPLPSAFSSSSASASVASEIDPSYIFCL</sequence>
<proteinExistence type="predicted"/>
<dbReference type="AlphaFoldDB" id="A0AA38U8S3"/>
<name>A0AA38U8S3_9AGAR</name>
<organism evidence="2 3">
    <name type="scientific">Lentinula raphanica</name>
    <dbReference type="NCBI Taxonomy" id="153919"/>
    <lineage>
        <taxon>Eukaryota</taxon>
        <taxon>Fungi</taxon>
        <taxon>Dikarya</taxon>
        <taxon>Basidiomycota</taxon>
        <taxon>Agaricomycotina</taxon>
        <taxon>Agaricomycetes</taxon>
        <taxon>Agaricomycetidae</taxon>
        <taxon>Agaricales</taxon>
        <taxon>Marasmiineae</taxon>
        <taxon>Omphalotaceae</taxon>
        <taxon>Lentinula</taxon>
    </lineage>
</organism>
<protein>
    <submittedName>
        <fullName evidence="2">Uncharacterized protein</fullName>
    </submittedName>
</protein>
<evidence type="ECO:0000256" key="1">
    <source>
        <dbReference type="SAM" id="MobiDB-lite"/>
    </source>
</evidence>
<feature type="region of interest" description="Disordered" evidence="1">
    <location>
        <begin position="398"/>
        <end position="433"/>
    </location>
</feature>
<gene>
    <name evidence="2" type="ORF">F5878DRAFT_632199</name>
</gene>
<comment type="caution">
    <text evidence="2">The sequence shown here is derived from an EMBL/GenBank/DDBJ whole genome shotgun (WGS) entry which is preliminary data.</text>
</comment>
<reference evidence="2" key="1">
    <citation type="submission" date="2022-08" db="EMBL/GenBank/DDBJ databases">
        <authorList>
            <consortium name="DOE Joint Genome Institute"/>
            <person name="Min B."/>
            <person name="Riley R."/>
            <person name="Sierra-Patev S."/>
            <person name="Naranjo-Ortiz M."/>
            <person name="Looney B."/>
            <person name="Konkel Z."/>
            <person name="Slot J.C."/>
            <person name="Sakamoto Y."/>
            <person name="Steenwyk J.L."/>
            <person name="Rokas A."/>
            <person name="Carro J."/>
            <person name="Camarero S."/>
            <person name="Ferreira P."/>
            <person name="Molpeceres G."/>
            <person name="Ruiz-Duenas F.J."/>
            <person name="Serrano A."/>
            <person name="Henrissat B."/>
            <person name="Drula E."/>
            <person name="Hughes K.W."/>
            <person name="Mata J.L."/>
            <person name="Ishikawa N.K."/>
            <person name="Vargas-Isla R."/>
            <person name="Ushijima S."/>
            <person name="Smith C.A."/>
            <person name="Ahrendt S."/>
            <person name="Andreopoulos W."/>
            <person name="He G."/>
            <person name="Labutti K."/>
            <person name="Lipzen A."/>
            <person name="Ng V."/>
            <person name="Sandor L."/>
            <person name="Barry K."/>
            <person name="Martinez A.T."/>
            <person name="Xiao Y."/>
            <person name="Gibbons J.G."/>
            <person name="Terashima K."/>
            <person name="Hibbett D.S."/>
            <person name="Grigoriev I.V."/>
        </authorList>
    </citation>
    <scope>NUCLEOTIDE SEQUENCE</scope>
    <source>
        <strain evidence="2">TFB9207</strain>
    </source>
</reference>
<evidence type="ECO:0000313" key="2">
    <source>
        <dbReference type="EMBL" id="KAJ3833730.1"/>
    </source>
</evidence>
<evidence type="ECO:0000313" key="3">
    <source>
        <dbReference type="Proteomes" id="UP001163846"/>
    </source>
</evidence>
<feature type="compositionally biased region" description="Low complexity" evidence="1">
    <location>
        <begin position="421"/>
        <end position="433"/>
    </location>
</feature>
<dbReference type="EMBL" id="MU806643">
    <property type="protein sequence ID" value="KAJ3833730.1"/>
    <property type="molecule type" value="Genomic_DNA"/>
</dbReference>
<dbReference type="Proteomes" id="UP001163846">
    <property type="component" value="Unassembled WGS sequence"/>
</dbReference>
<feature type="region of interest" description="Disordered" evidence="1">
    <location>
        <begin position="312"/>
        <end position="349"/>
    </location>
</feature>
<keyword evidence="3" id="KW-1185">Reference proteome</keyword>